<feature type="domain" description="Ku" evidence="4">
    <location>
        <begin position="59"/>
        <end position="187"/>
    </location>
</feature>
<dbReference type="GO" id="GO:0006303">
    <property type="term" value="P:double-strand break repair via nonhomologous end joining"/>
    <property type="evidence" value="ECO:0007669"/>
    <property type="project" value="InterPro"/>
</dbReference>
<dbReference type="KEGG" id="kim:G3T16_00950"/>
<accession>A0A6C0TXR1</accession>
<organism evidence="5 6">
    <name type="scientific">Kineobactrum salinum</name>
    <dbReference type="NCBI Taxonomy" id="2708301"/>
    <lineage>
        <taxon>Bacteria</taxon>
        <taxon>Pseudomonadati</taxon>
        <taxon>Pseudomonadota</taxon>
        <taxon>Gammaproteobacteria</taxon>
        <taxon>Cellvibrionales</taxon>
        <taxon>Halieaceae</taxon>
        <taxon>Kineobactrum</taxon>
    </lineage>
</organism>
<dbReference type="GO" id="GO:0003690">
    <property type="term" value="F:double-stranded DNA binding"/>
    <property type="evidence" value="ECO:0007669"/>
    <property type="project" value="TreeGrafter"/>
</dbReference>
<gene>
    <name evidence="5" type="ORF">G3T16_00950</name>
</gene>
<dbReference type="PIRSF" id="PIRSF006493">
    <property type="entry name" value="Prok_Ku"/>
    <property type="match status" value="1"/>
</dbReference>
<evidence type="ECO:0000313" key="5">
    <source>
        <dbReference type="EMBL" id="QIB64189.1"/>
    </source>
</evidence>
<evidence type="ECO:0000259" key="4">
    <source>
        <dbReference type="SMART" id="SM00559"/>
    </source>
</evidence>
<dbReference type="SUPFAM" id="SSF100939">
    <property type="entry name" value="SPOC domain-like"/>
    <property type="match status" value="1"/>
</dbReference>
<reference evidence="5 6" key="1">
    <citation type="submission" date="2020-02" db="EMBL/GenBank/DDBJ databases">
        <title>Genome sequencing for Kineobactrum sp. M2.</title>
        <authorList>
            <person name="Park S.-J."/>
        </authorList>
    </citation>
    <scope>NUCLEOTIDE SEQUENCE [LARGE SCALE GENOMIC DNA]</scope>
    <source>
        <strain evidence="5 6">M2</strain>
    </source>
</reference>
<keyword evidence="3" id="KW-0472">Membrane</keyword>
<dbReference type="InterPro" id="IPR009187">
    <property type="entry name" value="Prok_Ku"/>
</dbReference>
<evidence type="ECO:0000256" key="1">
    <source>
        <dbReference type="ARBA" id="ARBA00023125"/>
    </source>
</evidence>
<keyword evidence="3" id="KW-1133">Transmembrane helix</keyword>
<evidence type="ECO:0000313" key="6">
    <source>
        <dbReference type="Proteomes" id="UP000477680"/>
    </source>
</evidence>
<dbReference type="InterPro" id="IPR006164">
    <property type="entry name" value="DNA_bd_Ku70/Ku80"/>
</dbReference>
<dbReference type="InterPro" id="IPR016194">
    <property type="entry name" value="SPOC-like_C_dom_sf"/>
</dbReference>
<name>A0A6C0TXR1_9GAMM</name>
<keyword evidence="1" id="KW-0238">DNA-binding</keyword>
<feature type="compositionally biased region" description="Basic and acidic residues" evidence="2">
    <location>
        <begin position="264"/>
        <end position="275"/>
    </location>
</feature>
<dbReference type="Proteomes" id="UP000477680">
    <property type="component" value="Chromosome"/>
</dbReference>
<dbReference type="NCBIfam" id="TIGR02772">
    <property type="entry name" value="Ku_bact"/>
    <property type="match status" value="1"/>
</dbReference>
<feature type="region of interest" description="Disordered" evidence="2">
    <location>
        <begin position="264"/>
        <end position="308"/>
    </location>
</feature>
<keyword evidence="6" id="KW-1185">Reference proteome</keyword>
<feature type="transmembrane region" description="Helical" evidence="3">
    <location>
        <begin position="12"/>
        <end position="31"/>
    </location>
</feature>
<proteinExistence type="predicted"/>
<dbReference type="RefSeq" id="WP_163493439.1">
    <property type="nucleotide sequence ID" value="NZ_CP048711.1"/>
</dbReference>
<sequence>MVENDIQRPRPFWSGVITFGLVALPVSLFPANRGKSWALKIVDTNGERLERVYFCEKEQKRLSFDELVRGYEIEKGQFLVVEDEELQSLAPEKTQEIDLQKFVALEQLDPVYFERGYFLVPDQGTSNAYRLLATIMEEEQRAGIATFVMREREYLVAIIAENGILRAETLRFADEIRSPQEVGLHELPQADPAVVSSFRKTMSKLTKKTFDRDMLADDYGRGLKQVVKKKLRKRRDVVTTAEADAPTQSNVIDLMQVLKERLQARGNESEPHDSGGSHARRSRASSAKTPEKKAGGPQSARKSLRTMSRKELYACAQDEGIAGRSAMRKEELIKALEQV</sequence>
<dbReference type="Gene3D" id="2.40.290.10">
    <property type="match status" value="1"/>
</dbReference>
<dbReference type="AlphaFoldDB" id="A0A6C0TXR1"/>
<dbReference type="SMART" id="SM00559">
    <property type="entry name" value="Ku78"/>
    <property type="match status" value="1"/>
</dbReference>
<dbReference type="PANTHER" id="PTHR41251:SF1">
    <property type="entry name" value="NON-HOMOLOGOUS END JOINING PROTEIN KU"/>
    <property type="match status" value="1"/>
</dbReference>
<dbReference type="Pfam" id="PF02735">
    <property type="entry name" value="Ku"/>
    <property type="match status" value="1"/>
</dbReference>
<protein>
    <submittedName>
        <fullName evidence="5">Ku protein</fullName>
    </submittedName>
</protein>
<dbReference type="PANTHER" id="PTHR41251">
    <property type="entry name" value="NON-HOMOLOGOUS END JOINING PROTEIN KU"/>
    <property type="match status" value="1"/>
</dbReference>
<dbReference type="EMBL" id="CP048711">
    <property type="protein sequence ID" value="QIB64189.1"/>
    <property type="molecule type" value="Genomic_DNA"/>
</dbReference>
<keyword evidence="3" id="KW-0812">Transmembrane</keyword>
<evidence type="ECO:0000256" key="3">
    <source>
        <dbReference type="SAM" id="Phobius"/>
    </source>
</evidence>
<evidence type="ECO:0000256" key="2">
    <source>
        <dbReference type="SAM" id="MobiDB-lite"/>
    </source>
</evidence>